<gene>
    <name evidence="1" type="ORF">EYF80_012172</name>
</gene>
<dbReference type="AlphaFoldDB" id="A0A4Z2IJY6"/>
<organism evidence="1 2">
    <name type="scientific">Liparis tanakae</name>
    <name type="common">Tanaka's snailfish</name>
    <dbReference type="NCBI Taxonomy" id="230148"/>
    <lineage>
        <taxon>Eukaryota</taxon>
        <taxon>Metazoa</taxon>
        <taxon>Chordata</taxon>
        <taxon>Craniata</taxon>
        <taxon>Vertebrata</taxon>
        <taxon>Euteleostomi</taxon>
        <taxon>Actinopterygii</taxon>
        <taxon>Neopterygii</taxon>
        <taxon>Teleostei</taxon>
        <taxon>Neoteleostei</taxon>
        <taxon>Acanthomorphata</taxon>
        <taxon>Eupercaria</taxon>
        <taxon>Perciformes</taxon>
        <taxon>Cottioidei</taxon>
        <taxon>Cottales</taxon>
        <taxon>Liparidae</taxon>
        <taxon>Liparis</taxon>
    </lineage>
</organism>
<dbReference type="EMBL" id="SRLO01000081">
    <property type="protein sequence ID" value="TNN77582.1"/>
    <property type="molecule type" value="Genomic_DNA"/>
</dbReference>
<evidence type="ECO:0000313" key="1">
    <source>
        <dbReference type="EMBL" id="TNN77582.1"/>
    </source>
</evidence>
<protein>
    <submittedName>
        <fullName evidence="1">Uncharacterized protein</fullName>
    </submittedName>
</protein>
<comment type="caution">
    <text evidence="1">The sequence shown here is derived from an EMBL/GenBank/DDBJ whole genome shotgun (WGS) entry which is preliminary data.</text>
</comment>
<evidence type="ECO:0000313" key="2">
    <source>
        <dbReference type="Proteomes" id="UP000314294"/>
    </source>
</evidence>
<dbReference type="Proteomes" id="UP000314294">
    <property type="component" value="Unassembled WGS sequence"/>
</dbReference>
<accession>A0A4Z2IJY6</accession>
<proteinExistence type="predicted"/>
<reference evidence="1 2" key="1">
    <citation type="submission" date="2019-03" db="EMBL/GenBank/DDBJ databases">
        <title>First draft genome of Liparis tanakae, snailfish: a comprehensive survey of snailfish specific genes.</title>
        <authorList>
            <person name="Kim W."/>
            <person name="Song I."/>
            <person name="Jeong J.-H."/>
            <person name="Kim D."/>
            <person name="Kim S."/>
            <person name="Ryu S."/>
            <person name="Song J.Y."/>
            <person name="Lee S.K."/>
        </authorList>
    </citation>
    <scope>NUCLEOTIDE SEQUENCE [LARGE SCALE GENOMIC DNA]</scope>
    <source>
        <tissue evidence="1">Muscle</tissue>
    </source>
</reference>
<sequence>MSKYCFHSSGKIPPRTHTAPRCPAYWCHPTPGSVVSDRVEGLHSVVDLMSQLAAAVKTALQIPALSSRSTQACDAALVDVCTAHGLSRGEAQRHVSVIVIIDQYKILEVDHPRLMEAVVLR</sequence>
<keyword evidence="2" id="KW-1185">Reference proteome</keyword>
<name>A0A4Z2IJY6_9TELE</name>